<evidence type="ECO:0000313" key="2">
    <source>
        <dbReference type="EMBL" id="CAI9955792.1"/>
    </source>
</evidence>
<sequence length="386" mass="45599">MNQDEMIKKVIKEEYEHAQMKVKKQSKQNAAQPEPDKDSAEVLNKMMEKMKQAKVKKESVSQATEIQVQKIVLEEESEEKPDMKKLRAKAKKINKAYEDLPSEDLLDFDFSTSESDNTKKKIADLKAKTKRKSPAELIEIHTQLYKEALTFCPDLSNATPKDLCEIIDNLKPGTPESSCFWFGLVRKNLPEKPVSHYRSYYKTSYRRIAYQEKLNDEDKKLLLELLEKHKDTHSLNQMTQEAVSTMFVGRDIFPQDIQNYIGKHLNIYNKEKFGYTTRKQDPSFKIFMLEQKAKEEEEAHYHNLYKQGLKQFDMNIRSPMDVCYQIKKLTTEQTNTFWDFIVQNDKNGMNREDQINYYSKYQEKVCPQTQRSSFIQQMIDLNKQRE</sequence>
<organism evidence="2">
    <name type="scientific">Hexamita inflata</name>
    <dbReference type="NCBI Taxonomy" id="28002"/>
    <lineage>
        <taxon>Eukaryota</taxon>
        <taxon>Metamonada</taxon>
        <taxon>Diplomonadida</taxon>
        <taxon>Hexamitidae</taxon>
        <taxon>Hexamitinae</taxon>
        <taxon>Hexamita</taxon>
    </lineage>
</organism>
<dbReference type="AlphaFoldDB" id="A0AA86QGE9"/>
<accession>A0AA86QGE9</accession>
<evidence type="ECO:0000313" key="4">
    <source>
        <dbReference type="Proteomes" id="UP001642409"/>
    </source>
</evidence>
<evidence type="ECO:0000313" key="3">
    <source>
        <dbReference type="EMBL" id="CAL6093270.1"/>
    </source>
</evidence>
<proteinExistence type="predicted"/>
<comment type="caution">
    <text evidence="2">The sequence shown here is derived from an EMBL/GenBank/DDBJ whole genome shotgun (WGS) entry which is preliminary data.</text>
</comment>
<keyword evidence="4" id="KW-1185">Reference proteome</keyword>
<dbReference type="EMBL" id="CATOUU010000867">
    <property type="protein sequence ID" value="CAI9955792.1"/>
    <property type="molecule type" value="Genomic_DNA"/>
</dbReference>
<protein>
    <submittedName>
        <fullName evidence="3">Hypothetical_protein</fullName>
    </submittedName>
</protein>
<name>A0AA86QGE9_9EUKA</name>
<reference evidence="2" key="1">
    <citation type="submission" date="2023-06" db="EMBL/GenBank/DDBJ databases">
        <authorList>
            <person name="Kurt Z."/>
        </authorList>
    </citation>
    <scope>NUCLEOTIDE SEQUENCE</scope>
</reference>
<feature type="region of interest" description="Disordered" evidence="1">
    <location>
        <begin position="18"/>
        <end position="40"/>
    </location>
</feature>
<evidence type="ECO:0000256" key="1">
    <source>
        <dbReference type="SAM" id="MobiDB-lite"/>
    </source>
</evidence>
<reference evidence="3 4" key="2">
    <citation type="submission" date="2024-07" db="EMBL/GenBank/DDBJ databases">
        <authorList>
            <person name="Akdeniz Z."/>
        </authorList>
    </citation>
    <scope>NUCLEOTIDE SEQUENCE [LARGE SCALE GENOMIC DNA]</scope>
</reference>
<dbReference type="EMBL" id="CAXDID020000456">
    <property type="protein sequence ID" value="CAL6093270.1"/>
    <property type="molecule type" value="Genomic_DNA"/>
</dbReference>
<dbReference type="Proteomes" id="UP001642409">
    <property type="component" value="Unassembled WGS sequence"/>
</dbReference>
<gene>
    <name evidence="2" type="ORF">HINF_LOCUS43437</name>
    <name evidence="3" type="ORF">HINF_LOCUS66892</name>
</gene>